<sequence>MNSEKPRNTGGQYENRNKKNFKNKQKFQPNFKKKVPVWKQIDSEINQLIPLYDQIEPNKIESFDDFPLSKPLKGYDLLGAAKTGSGKTLAFLIPILEILYAAKWTKMDGLGVLVISPTRELAYQTFEVLKKIGRFHDFSAGLVIGGKDLKTESKIISQTNIIICTPGRLLQHMDETVDFSCDNLKVLVLDEADRILDLGFAETMNAILENLPSSRQTMLFSATQTKSIKDLARLSLKNPTYVSVHEHSAESTPQNLVQNYVVCDTHDKISFLWSFIRNHLNQKLIVFFQSCKQVKYVYESFTRLQTGMTTLALYGTMNQLKRMEIYDQFVRKSSSVLFATDIAARGLDFPSINWVVQMDCPPDVNTYIHRVGRTARYEKGGQGILVLTPFEETEMINDLKNKKIPISKIEVNMKRIENIDSKLQSICASDVELKESAKRALKAYMRSIYLMSNKKIFNLENIDVVRFSSSLGLVVAPKIRLAKKQNKQSESKKELAANFKDSQGEEDTDNASDAENEKTKIVKKLRDNKLVIKKVKQQQPLNFGEYNQNEEDTDLFTVKKNVSISSDSDDTADMSDDNLAQKKIKIKSKASVAKRLKKKNIKINEKVRFDEEGNRIADGINVPKSINITDELAQELNKKTQEGFSGINIEEAKKMLENEDKFDKQLYRERIKREHRQKRLKEKEARRAKRQKTDESETGAVLLGAEDENFENASDNDQSE</sequence>
<protein>
    <recommendedName>
        <fullName evidence="7">ATP-dependent RNA helicase</fullName>
        <ecNumber evidence="7">3.6.4.13</ecNumber>
    </recommendedName>
</protein>
<dbReference type="InterPro" id="IPR001650">
    <property type="entry name" value="Helicase_C-like"/>
</dbReference>
<keyword evidence="4 6" id="KW-0067">ATP-binding</keyword>
<feature type="compositionally biased region" description="Basic residues" evidence="8">
    <location>
        <begin position="18"/>
        <end position="28"/>
    </location>
</feature>
<dbReference type="InterPro" id="IPR025313">
    <property type="entry name" value="SPB4-like_CTE"/>
</dbReference>
<dbReference type="SMART" id="SM01178">
    <property type="entry name" value="DUF4217"/>
    <property type="match status" value="1"/>
</dbReference>
<dbReference type="AlphaFoldDB" id="A0A813ZK73"/>
<feature type="compositionally biased region" description="Acidic residues" evidence="8">
    <location>
        <begin position="504"/>
        <end position="514"/>
    </location>
</feature>
<dbReference type="CDD" id="cd17941">
    <property type="entry name" value="DEADc_DDX10"/>
    <property type="match status" value="1"/>
</dbReference>
<feature type="region of interest" description="Disordered" evidence="8">
    <location>
        <begin position="1"/>
        <end position="28"/>
    </location>
</feature>
<dbReference type="PANTHER" id="PTHR24031">
    <property type="entry name" value="RNA HELICASE"/>
    <property type="match status" value="1"/>
</dbReference>
<dbReference type="InterPro" id="IPR014001">
    <property type="entry name" value="Helicase_ATP-bd"/>
</dbReference>
<dbReference type="EMBL" id="CAJNOC010001905">
    <property type="protein sequence ID" value="CAF0899671.1"/>
    <property type="molecule type" value="Genomic_DNA"/>
</dbReference>
<dbReference type="Proteomes" id="UP000663879">
    <property type="component" value="Unassembled WGS sequence"/>
</dbReference>
<dbReference type="InterPro" id="IPR011545">
    <property type="entry name" value="DEAD/DEAH_box_helicase_dom"/>
</dbReference>
<dbReference type="Gene3D" id="3.40.50.300">
    <property type="entry name" value="P-loop containing nucleotide triphosphate hydrolases"/>
    <property type="match status" value="2"/>
</dbReference>
<evidence type="ECO:0000256" key="2">
    <source>
        <dbReference type="ARBA" id="ARBA00022801"/>
    </source>
</evidence>
<dbReference type="GO" id="GO:0003724">
    <property type="term" value="F:RNA helicase activity"/>
    <property type="evidence" value="ECO:0007669"/>
    <property type="project" value="UniProtKB-EC"/>
</dbReference>
<evidence type="ECO:0000256" key="3">
    <source>
        <dbReference type="ARBA" id="ARBA00022806"/>
    </source>
</evidence>
<dbReference type="SUPFAM" id="SSF52540">
    <property type="entry name" value="P-loop containing nucleoside triphosphate hydrolases"/>
    <property type="match status" value="1"/>
</dbReference>
<evidence type="ECO:0000256" key="4">
    <source>
        <dbReference type="ARBA" id="ARBA00022840"/>
    </source>
</evidence>
<organism evidence="11 12">
    <name type="scientific">Brachionus calyciflorus</name>
    <dbReference type="NCBI Taxonomy" id="104777"/>
    <lineage>
        <taxon>Eukaryota</taxon>
        <taxon>Metazoa</taxon>
        <taxon>Spiralia</taxon>
        <taxon>Gnathifera</taxon>
        <taxon>Rotifera</taxon>
        <taxon>Eurotatoria</taxon>
        <taxon>Monogononta</taxon>
        <taxon>Pseudotrocha</taxon>
        <taxon>Ploima</taxon>
        <taxon>Brachionidae</taxon>
        <taxon>Brachionus</taxon>
    </lineage>
</organism>
<comment type="similarity">
    <text evidence="6">Belongs to the DEAD box helicase family.</text>
</comment>
<keyword evidence="1 6" id="KW-0547">Nucleotide-binding</keyword>
<gene>
    <name evidence="11" type="ORF">OXX778_LOCUS11333</name>
</gene>
<feature type="region of interest" description="Disordered" evidence="8">
    <location>
        <begin position="673"/>
        <end position="720"/>
    </location>
</feature>
<dbReference type="OrthoDB" id="10259640at2759"/>
<name>A0A813ZK73_9BILA</name>
<comment type="function">
    <text evidence="7">RNA helicase.</text>
</comment>
<keyword evidence="3 6" id="KW-0347">Helicase</keyword>
<keyword evidence="12" id="KW-1185">Reference proteome</keyword>
<keyword evidence="2 6" id="KW-0378">Hydrolase</keyword>
<dbReference type="GO" id="GO:0016787">
    <property type="term" value="F:hydrolase activity"/>
    <property type="evidence" value="ECO:0007669"/>
    <property type="project" value="UniProtKB-KW"/>
</dbReference>
<evidence type="ECO:0000259" key="10">
    <source>
        <dbReference type="PROSITE" id="PS51194"/>
    </source>
</evidence>
<feature type="compositionally biased region" description="Polar residues" evidence="8">
    <location>
        <begin position="711"/>
        <end position="720"/>
    </location>
</feature>
<dbReference type="SMART" id="SM00487">
    <property type="entry name" value="DEXDc"/>
    <property type="match status" value="1"/>
</dbReference>
<evidence type="ECO:0000259" key="9">
    <source>
        <dbReference type="PROSITE" id="PS51192"/>
    </source>
</evidence>
<comment type="caution">
    <text evidence="11">The sequence shown here is derived from an EMBL/GenBank/DDBJ whole genome shotgun (WGS) entry which is preliminary data.</text>
</comment>
<keyword evidence="5 7" id="KW-0694">RNA-binding</keyword>
<feature type="compositionally biased region" description="Basic and acidic residues" evidence="8">
    <location>
        <begin position="681"/>
        <end position="695"/>
    </location>
</feature>
<evidence type="ECO:0000313" key="11">
    <source>
        <dbReference type="EMBL" id="CAF0899671.1"/>
    </source>
</evidence>
<dbReference type="Pfam" id="PF00270">
    <property type="entry name" value="DEAD"/>
    <property type="match status" value="1"/>
</dbReference>
<dbReference type="Pfam" id="PF13959">
    <property type="entry name" value="CTE_SPB4"/>
    <property type="match status" value="1"/>
</dbReference>
<evidence type="ECO:0000256" key="5">
    <source>
        <dbReference type="ARBA" id="ARBA00022884"/>
    </source>
</evidence>
<dbReference type="CDD" id="cd18787">
    <property type="entry name" value="SF2_C_DEAD"/>
    <property type="match status" value="1"/>
</dbReference>
<dbReference type="Pfam" id="PF00271">
    <property type="entry name" value="Helicase_C"/>
    <property type="match status" value="1"/>
</dbReference>
<evidence type="ECO:0000256" key="7">
    <source>
        <dbReference type="RuleBase" id="RU365068"/>
    </source>
</evidence>
<dbReference type="InterPro" id="IPR027417">
    <property type="entry name" value="P-loop_NTPase"/>
</dbReference>
<proteinExistence type="inferred from homology"/>
<evidence type="ECO:0000256" key="8">
    <source>
        <dbReference type="SAM" id="MobiDB-lite"/>
    </source>
</evidence>
<dbReference type="GO" id="GO:0003723">
    <property type="term" value="F:RNA binding"/>
    <property type="evidence" value="ECO:0007669"/>
    <property type="project" value="UniProtKB-UniRule"/>
</dbReference>
<accession>A0A813ZK73</accession>
<evidence type="ECO:0000256" key="1">
    <source>
        <dbReference type="ARBA" id="ARBA00022741"/>
    </source>
</evidence>
<comment type="domain">
    <text evidence="7">The Q motif is unique to and characteristic of the DEAD box family of RNA helicases and controls ATP binding and hydrolysis.</text>
</comment>
<dbReference type="SMART" id="SM00490">
    <property type="entry name" value="HELICc"/>
    <property type="match status" value="1"/>
</dbReference>
<dbReference type="PROSITE" id="PS51194">
    <property type="entry name" value="HELICASE_CTER"/>
    <property type="match status" value="1"/>
</dbReference>
<dbReference type="GO" id="GO:0005524">
    <property type="term" value="F:ATP binding"/>
    <property type="evidence" value="ECO:0007669"/>
    <property type="project" value="UniProtKB-UniRule"/>
</dbReference>
<feature type="region of interest" description="Disordered" evidence="8">
    <location>
        <begin position="485"/>
        <end position="519"/>
    </location>
</feature>
<evidence type="ECO:0000313" key="12">
    <source>
        <dbReference type="Proteomes" id="UP000663879"/>
    </source>
</evidence>
<evidence type="ECO:0000256" key="6">
    <source>
        <dbReference type="RuleBase" id="RU000492"/>
    </source>
</evidence>
<feature type="domain" description="Helicase C-terminal" evidence="10">
    <location>
        <begin position="255"/>
        <end position="417"/>
    </location>
</feature>
<dbReference type="PROSITE" id="PS00039">
    <property type="entry name" value="DEAD_ATP_HELICASE"/>
    <property type="match status" value="1"/>
</dbReference>
<feature type="domain" description="Helicase ATP-binding" evidence="9">
    <location>
        <begin position="68"/>
        <end position="242"/>
    </location>
</feature>
<comment type="catalytic activity">
    <reaction evidence="7">
        <text>ATP + H2O = ADP + phosphate + H(+)</text>
        <dbReference type="Rhea" id="RHEA:13065"/>
        <dbReference type="ChEBI" id="CHEBI:15377"/>
        <dbReference type="ChEBI" id="CHEBI:15378"/>
        <dbReference type="ChEBI" id="CHEBI:30616"/>
        <dbReference type="ChEBI" id="CHEBI:43474"/>
        <dbReference type="ChEBI" id="CHEBI:456216"/>
        <dbReference type="EC" id="3.6.4.13"/>
    </reaction>
</comment>
<dbReference type="EC" id="3.6.4.13" evidence="7"/>
<dbReference type="InterPro" id="IPR000629">
    <property type="entry name" value="RNA-helicase_DEAD-box_CS"/>
</dbReference>
<reference evidence="11" key="1">
    <citation type="submission" date="2021-02" db="EMBL/GenBank/DDBJ databases">
        <authorList>
            <person name="Nowell W R."/>
        </authorList>
    </citation>
    <scope>NUCLEOTIDE SEQUENCE</scope>
    <source>
        <strain evidence="11">Ploen Becks lab</strain>
    </source>
</reference>
<dbReference type="PROSITE" id="PS51192">
    <property type="entry name" value="HELICASE_ATP_BIND_1"/>
    <property type="match status" value="1"/>
</dbReference>